<evidence type="ECO:0000256" key="6">
    <source>
        <dbReference type="ARBA" id="ARBA00023157"/>
    </source>
</evidence>
<evidence type="ECO:0000256" key="9">
    <source>
        <dbReference type="RuleBase" id="RU362102"/>
    </source>
</evidence>
<dbReference type="PROSITE" id="PS50004">
    <property type="entry name" value="C2"/>
    <property type="match status" value="1"/>
</dbReference>
<dbReference type="SMART" id="SM00239">
    <property type="entry name" value="C2"/>
    <property type="match status" value="1"/>
</dbReference>
<keyword evidence="3 9" id="KW-0963">Cytoplasm</keyword>
<accession>A0ABY7G760</accession>
<name>A0ABY7G760_MYAAR</name>
<keyword evidence="9" id="KW-0106">Calcium</keyword>
<comment type="domain">
    <text evidence="9">The N-terminal C2 domain associates with lipid membranes upon calcium binding.</text>
</comment>
<evidence type="ECO:0000256" key="4">
    <source>
        <dbReference type="ARBA" id="ARBA00022801"/>
    </source>
</evidence>
<proteinExistence type="predicted"/>
<evidence type="ECO:0000259" key="13">
    <source>
        <dbReference type="PROSITE" id="PS51210"/>
    </source>
</evidence>
<dbReference type="PANTHER" id="PTHR10728">
    <property type="entry name" value="CYTOSOLIC PHOSPHOLIPASE A2"/>
    <property type="match status" value="1"/>
</dbReference>
<gene>
    <name evidence="14" type="ORF">MAR_032780</name>
</gene>
<dbReference type="InterPro" id="IPR001190">
    <property type="entry name" value="SRCR"/>
</dbReference>
<dbReference type="EC" id="3.1.1.4" evidence="2 9"/>
<dbReference type="Pfam" id="PF01735">
    <property type="entry name" value="PLA2_B"/>
    <property type="match status" value="1"/>
</dbReference>
<dbReference type="SUPFAM" id="SSF49562">
    <property type="entry name" value="C2 domain (Calcium/lipid-binding domain, CaLB)"/>
    <property type="match status" value="1"/>
</dbReference>
<evidence type="ECO:0000256" key="7">
    <source>
        <dbReference type="PROSITE-ProRule" id="PRU00196"/>
    </source>
</evidence>
<dbReference type="PANTHER" id="PTHR10728:SF40">
    <property type="entry name" value="PATATIN FAMILY PROTEIN"/>
    <property type="match status" value="1"/>
</dbReference>
<keyword evidence="8 9" id="KW-0442">Lipid degradation</keyword>
<keyword evidence="9" id="KW-0479">Metal-binding</keyword>
<feature type="domain" description="SRCR" evidence="12">
    <location>
        <begin position="806"/>
        <end position="845"/>
    </location>
</feature>
<reference evidence="14" key="1">
    <citation type="submission" date="2022-11" db="EMBL/GenBank/DDBJ databases">
        <title>Centuries of genome instability and evolution in soft-shell clam transmissible cancer (bioRxiv).</title>
        <authorList>
            <person name="Hart S.F.M."/>
            <person name="Yonemitsu M.A."/>
            <person name="Giersch R.M."/>
            <person name="Beal B.F."/>
            <person name="Arriagada G."/>
            <person name="Davis B.W."/>
            <person name="Ostrander E.A."/>
            <person name="Goff S.P."/>
            <person name="Metzger M.J."/>
        </authorList>
    </citation>
    <scope>NUCLEOTIDE SEQUENCE</scope>
    <source>
        <strain evidence="14">MELC-2E11</strain>
        <tissue evidence="14">Siphon/mantle</tissue>
    </source>
</reference>
<dbReference type="PRINTS" id="PR00258">
    <property type="entry name" value="SPERACTRCPTR"/>
</dbReference>
<dbReference type="InterPro" id="IPR000008">
    <property type="entry name" value="C2_dom"/>
</dbReference>
<keyword evidence="6 7" id="KW-1015">Disulfide bond</keyword>
<feature type="disulfide bond" evidence="7">
    <location>
        <begin position="896"/>
        <end position="906"/>
    </location>
</feature>
<dbReference type="InterPro" id="IPR002642">
    <property type="entry name" value="LysoPLipase_cat_dom"/>
</dbReference>
<dbReference type="Gene3D" id="3.10.250.10">
    <property type="entry name" value="SRCR-like domain"/>
    <property type="match status" value="2"/>
</dbReference>
<evidence type="ECO:0000256" key="1">
    <source>
        <dbReference type="ARBA" id="ARBA00004496"/>
    </source>
</evidence>
<dbReference type="InterPro" id="IPR036772">
    <property type="entry name" value="SRCR-like_dom_sf"/>
</dbReference>
<organism evidence="14 15">
    <name type="scientific">Mya arenaria</name>
    <name type="common">Soft-shell clam</name>
    <dbReference type="NCBI Taxonomy" id="6604"/>
    <lineage>
        <taxon>Eukaryota</taxon>
        <taxon>Metazoa</taxon>
        <taxon>Spiralia</taxon>
        <taxon>Lophotrochozoa</taxon>
        <taxon>Mollusca</taxon>
        <taxon>Bivalvia</taxon>
        <taxon>Autobranchia</taxon>
        <taxon>Heteroconchia</taxon>
        <taxon>Euheterodonta</taxon>
        <taxon>Imparidentia</taxon>
        <taxon>Neoheterodontei</taxon>
        <taxon>Myida</taxon>
        <taxon>Myoidea</taxon>
        <taxon>Myidae</taxon>
        <taxon>Mya</taxon>
    </lineage>
</organism>
<dbReference type="Pfam" id="PF00530">
    <property type="entry name" value="SRCR"/>
    <property type="match status" value="2"/>
</dbReference>
<evidence type="ECO:0000256" key="5">
    <source>
        <dbReference type="ARBA" id="ARBA00023098"/>
    </source>
</evidence>
<comment type="catalytic activity">
    <reaction evidence="9">
        <text>a 1,2-diacyl-sn-glycero-3-phosphocholine + H2O = a 1-acyl-sn-glycero-3-phosphocholine + a fatty acid + H(+)</text>
        <dbReference type="Rhea" id="RHEA:15801"/>
        <dbReference type="ChEBI" id="CHEBI:15377"/>
        <dbReference type="ChEBI" id="CHEBI:15378"/>
        <dbReference type="ChEBI" id="CHEBI:28868"/>
        <dbReference type="ChEBI" id="CHEBI:57643"/>
        <dbReference type="ChEBI" id="CHEBI:58168"/>
        <dbReference type="EC" id="3.1.1.4"/>
    </reaction>
</comment>
<dbReference type="EMBL" id="CP111028">
    <property type="protein sequence ID" value="WAR30238.1"/>
    <property type="molecule type" value="Genomic_DNA"/>
</dbReference>
<evidence type="ECO:0000313" key="15">
    <source>
        <dbReference type="Proteomes" id="UP001164746"/>
    </source>
</evidence>
<comment type="caution">
    <text evidence="7">Lacks conserved residue(s) required for the propagation of feature annotation.</text>
</comment>
<dbReference type="PROSITE" id="PS51210">
    <property type="entry name" value="PLA2C"/>
    <property type="match status" value="1"/>
</dbReference>
<feature type="domain" description="C2" evidence="11">
    <location>
        <begin position="27"/>
        <end position="151"/>
    </location>
</feature>
<dbReference type="SUPFAM" id="SSF56487">
    <property type="entry name" value="SRCR-like"/>
    <property type="match status" value="2"/>
</dbReference>
<dbReference type="PROSITE" id="PS50287">
    <property type="entry name" value="SRCR_2"/>
    <property type="match status" value="2"/>
</dbReference>
<comment type="subcellular location">
    <subcellularLocation>
        <location evidence="1">Cytoplasm</location>
    </subcellularLocation>
</comment>
<dbReference type="InterPro" id="IPR016035">
    <property type="entry name" value="Acyl_Trfase/lysoPLipase"/>
</dbReference>
<evidence type="ECO:0000256" key="2">
    <source>
        <dbReference type="ARBA" id="ARBA00013278"/>
    </source>
</evidence>
<dbReference type="Proteomes" id="UP001164746">
    <property type="component" value="Chromosome 17"/>
</dbReference>
<keyword evidence="15" id="KW-1185">Reference proteome</keyword>
<dbReference type="Pfam" id="PF00168">
    <property type="entry name" value="C2"/>
    <property type="match status" value="1"/>
</dbReference>
<feature type="domain" description="PLA2c" evidence="13">
    <location>
        <begin position="165"/>
        <end position="812"/>
    </location>
</feature>
<feature type="region of interest" description="Disordered" evidence="10">
    <location>
        <begin position="445"/>
        <end position="502"/>
    </location>
</feature>
<dbReference type="Gene3D" id="2.60.40.150">
    <property type="entry name" value="C2 domain"/>
    <property type="match status" value="1"/>
</dbReference>
<dbReference type="SMART" id="SM00022">
    <property type="entry name" value="PLAc"/>
    <property type="match status" value="1"/>
</dbReference>
<evidence type="ECO:0000256" key="8">
    <source>
        <dbReference type="PROSITE-ProRule" id="PRU00555"/>
    </source>
</evidence>
<dbReference type="Gene3D" id="3.40.1090.10">
    <property type="entry name" value="Cytosolic phospholipase A2 catalytic domain"/>
    <property type="match status" value="1"/>
</dbReference>
<feature type="compositionally biased region" description="Acidic residues" evidence="10">
    <location>
        <begin position="457"/>
        <end position="474"/>
    </location>
</feature>
<feature type="compositionally biased region" description="Basic and acidic residues" evidence="10">
    <location>
        <begin position="475"/>
        <end position="492"/>
    </location>
</feature>
<dbReference type="InterPro" id="IPR035892">
    <property type="entry name" value="C2_domain_sf"/>
</dbReference>
<evidence type="ECO:0000256" key="3">
    <source>
        <dbReference type="ARBA" id="ARBA00022490"/>
    </source>
</evidence>
<evidence type="ECO:0000313" key="14">
    <source>
        <dbReference type="EMBL" id="WAR30238.1"/>
    </source>
</evidence>
<dbReference type="SUPFAM" id="SSF52151">
    <property type="entry name" value="FabD/lysophospholipase-like"/>
    <property type="match status" value="1"/>
</dbReference>
<protein>
    <recommendedName>
        <fullName evidence="2 9">Phospholipase A2</fullName>
        <ecNumber evidence="2 9">3.1.1.4</ecNumber>
    </recommendedName>
</protein>
<evidence type="ECO:0000256" key="10">
    <source>
        <dbReference type="SAM" id="MobiDB-lite"/>
    </source>
</evidence>
<dbReference type="SMART" id="SM00202">
    <property type="entry name" value="SR"/>
    <property type="match status" value="2"/>
</dbReference>
<keyword evidence="5 8" id="KW-0443">Lipid metabolism</keyword>
<feature type="disulfide bond" evidence="7">
    <location>
        <begin position="813"/>
        <end position="823"/>
    </location>
</feature>
<keyword evidence="4 8" id="KW-0378">Hydrolase</keyword>
<evidence type="ECO:0000259" key="12">
    <source>
        <dbReference type="PROSITE" id="PS50287"/>
    </source>
</evidence>
<evidence type="ECO:0000259" key="11">
    <source>
        <dbReference type="PROSITE" id="PS50004"/>
    </source>
</evidence>
<feature type="domain" description="SRCR" evidence="12">
    <location>
        <begin position="889"/>
        <end position="928"/>
    </location>
</feature>
<sequence length="940" mass="107322">MYQDCICHCKSGNDPELDYFRKQECSSKHRDSLTTLYNVDHQPCMLFYCMIVKGYNITKGSALQNWMDTPDPYVKGTIRTSPHGEQRTPTIDNEVNPVWNHMFKFYLDPQIDNELVLELMDANYTIDEHLCTVKIKLKDIALSEKRIYRRLQFNDTSEVDIEMWAEHDDSPRLRYSLTLCEEEKQFVDDRRRCVFKAMKEILGDAAPANENEVPTIGVLGSGGGFRAMTAFSGVMSALVDTKISDMVMYNVGLSGSAWYLSTLYSHPDWPEKSPKELRKELRDSINSNWVWKLFDPSSMYRYLKVVAIKRQRGQPVSFTDLFGHLVGETLLKNRLDAKLSDQQTKIKGGRIPMPMYSCLHVKKHVSAMVFHEWMEFSPYEIGMPKYGTFMRPELFGSKFFIGHLVKEFDEPPLHFLQGIWGSAFCIQLNRLFKDDKKVGELEALEQERDELERELTEEMSSQDDESSDTSDSESDGDKENSTKKPKSFERKGSNASTTSNGSKKRGFFTSMFGSILEKYPLLKTIDGRAATVHNFMRGLSLYKAYPFSPFTSLDGKRKDDDKLNASSYFSARLKAMSPKKKTPGTIEETFEGQDQFDGIFEMYPTSIKKLYVVDGGLSFNSPYPLLLRPQRGVDIILSFDFSARKSDTTPPFKELLLAAEWASLNNVPFPKIDPSVVDREGLKECYVFENKHDPRCPIVMHFVLVNITFRDYIKPGVRRRTAEEREYADFDIFDDPNKPYSTFNFKYSNKAFDRLSDLTEFNTCLCKDLILEKIKECGWRSGYYKHAAGARAITNFTGYPTAPAHIWLDDVECTGSEQSIADCTHRIPWGSHNCNHNQDVGVVCSSTINIQLVGGSSVYNGRVEIQLHGSRFALAFTNLLGYPRAPDMIWLDDVVCTGSEQSIAECTHRIPWGSNDCNHNNDVGVDCFALNIADITICKY</sequence>